<name>A0ABR9LNP9_9ACTN</name>
<keyword evidence="2" id="KW-1185">Reference proteome</keyword>
<sequence>MDLLHKGRLSIDDAVQAKHPVDLGDDEPGIRDMLQHGLCYDRIDTAVRQRNLMRVGDELRELTRFHVVDSG</sequence>
<protein>
    <submittedName>
        <fullName evidence="1">Uncharacterized protein</fullName>
    </submittedName>
</protein>
<accession>A0ABR9LNP9</accession>
<gene>
    <name evidence="1" type="ORF">H4W80_000551</name>
</gene>
<evidence type="ECO:0000313" key="2">
    <source>
        <dbReference type="Proteomes" id="UP000633509"/>
    </source>
</evidence>
<organism evidence="1 2">
    <name type="scientific">Nonomuraea angiospora</name>
    <dbReference type="NCBI Taxonomy" id="46172"/>
    <lineage>
        <taxon>Bacteria</taxon>
        <taxon>Bacillati</taxon>
        <taxon>Actinomycetota</taxon>
        <taxon>Actinomycetes</taxon>
        <taxon>Streptosporangiales</taxon>
        <taxon>Streptosporangiaceae</taxon>
        <taxon>Nonomuraea</taxon>
    </lineage>
</organism>
<reference evidence="1 2" key="1">
    <citation type="submission" date="2020-10" db="EMBL/GenBank/DDBJ databases">
        <title>Sequencing the genomes of 1000 actinobacteria strains.</title>
        <authorList>
            <person name="Klenk H.-P."/>
        </authorList>
    </citation>
    <scope>NUCLEOTIDE SEQUENCE [LARGE SCALE GENOMIC DNA]</scope>
    <source>
        <strain evidence="1 2">DSM 43173</strain>
    </source>
</reference>
<comment type="caution">
    <text evidence="1">The sequence shown here is derived from an EMBL/GenBank/DDBJ whole genome shotgun (WGS) entry which is preliminary data.</text>
</comment>
<dbReference type="EMBL" id="JADBEK010000001">
    <property type="protein sequence ID" value="MBE1582293.1"/>
    <property type="molecule type" value="Genomic_DNA"/>
</dbReference>
<dbReference type="Proteomes" id="UP000633509">
    <property type="component" value="Unassembled WGS sequence"/>
</dbReference>
<proteinExistence type="predicted"/>
<evidence type="ECO:0000313" key="1">
    <source>
        <dbReference type="EMBL" id="MBE1582293.1"/>
    </source>
</evidence>